<comment type="similarity">
    <text evidence="1">Belongs to the low molecular weight phosphotyrosine protein phosphatase family.</text>
</comment>
<name>A0A2H5XDV6_9BACT</name>
<dbReference type="Proteomes" id="UP000236173">
    <property type="component" value="Unassembled WGS sequence"/>
</dbReference>
<evidence type="ECO:0000256" key="4">
    <source>
        <dbReference type="PIRSR" id="PIRSR617867-1"/>
    </source>
</evidence>
<keyword evidence="2 6" id="KW-0378">Hydrolase</keyword>
<organism evidence="6 7">
    <name type="scientific">Candidatus Fervidibacter japonicus</name>
    <dbReference type="NCBI Taxonomy" id="2035412"/>
    <lineage>
        <taxon>Bacteria</taxon>
        <taxon>Candidatus Fervidibacterota</taxon>
        <taxon>Candidatus Fervidibacter</taxon>
    </lineage>
</organism>
<dbReference type="SUPFAM" id="SSF52788">
    <property type="entry name" value="Phosphotyrosine protein phosphatases I"/>
    <property type="match status" value="1"/>
</dbReference>
<evidence type="ECO:0000313" key="6">
    <source>
        <dbReference type="EMBL" id="GBC99355.1"/>
    </source>
</evidence>
<evidence type="ECO:0000259" key="5">
    <source>
        <dbReference type="SMART" id="SM00226"/>
    </source>
</evidence>
<dbReference type="InterPro" id="IPR023485">
    <property type="entry name" value="Ptyr_pPase"/>
</dbReference>
<accession>A0A2H5XDV6</accession>
<feature type="active site" description="Nucleophile" evidence="4">
    <location>
        <position position="10"/>
    </location>
</feature>
<dbReference type="PANTHER" id="PTHR11717:SF31">
    <property type="entry name" value="LOW MOLECULAR WEIGHT PROTEIN-TYROSINE-PHOSPHATASE ETP-RELATED"/>
    <property type="match status" value="1"/>
</dbReference>
<gene>
    <name evidence="6" type="primary">ywlE</name>
    <name evidence="6" type="ORF">HRbin17_01877</name>
</gene>
<dbReference type="GO" id="GO:0098627">
    <property type="term" value="F:protein arginine phosphatase activity"/>
    <property type="evidence" value="ECO:0007669"/>
    <property type="project" value="UniProtKB-EC"/>
</dbReference>
<comment type="caution">
    <text evidence="6">The sequence shown here is derived from an EMBL/GenBank/DDBJ whole genome shotgun (WGS) entry which is preliminary data.</text>
</comment>
<dbReference type="PRINTS" id="PR00719">
    <property type="entry name" value="LMWPTPASE"/>
</dbReference>
<keyword evidence="3" id="KW-0904">Protein phosphatase</keyword>
<dbReference type="PANTHER" id="PTHR11717">
    <property type="entry name" value="LOW MOLECULAR WEIGHT PROTEIN TYROSINE PHOSPHATASE"/>
    <property type="match status" value="1"/>
</dbReference>
<dbReference type="EMBL" id="BEHT01000025">
    <property type="protein sequence ID" value="GBC99355.1"/>
    <property type="molecule type" value="Genomic_DNA"/>
</dbReference>
<evidence type="ECO:0000256" key="1">
    <source>
        <dbReference type="ARBA" id="ARBA00011063"/>
    </source>
</evidence>
<evidence type="ECO:0000256" key="3">
    <source>
        <dbReference type="ARBA" id="ARBA00022912"/>
    </source>
</evidence>
<evidence type="ECO:0000256" key="2">
    <source>
        <dbReference type="ARBA" id="ARBA00022801"/>
    </source>
</evidence>
<dbReference type="InterPro" id="IPR050438">
    <property type="entry name" value="LMW_PTPase"/>
</dbReference>
<dbReference type="InterPro" id="IPR017867">
    <property type="entry name" value="Tyr_phospatase_low_mol_wt"/>
</dbReference>
<sequence length="162" mass="18334">MIPRRVLFVCTGNLCRSPMAEYLLRDLARRRGLVVEVRSAGTHAVTGAPPTPDTIAVLQEWGIDASRHRSQPLCWELLDWADVILTMTRDQKEYLLMMDAELCGRVFTLPEYVGLAREEVSDPYGNTREAYRKVRDQLADLVQRLVAQWVGAAAPAHRGEKE</sequence>
<dbReference type="GO" id="GO:0004725">
    <property type="term" value="F:protein tyrosine phosphatase activity"/>
    <property type="evidence" value="ECO:0007669"/>
    <property type="project" value="InterPro"/>
</dbReference>
<dbReference type="CDD" id="cd16344">
    <property type="entry name" value="LMWPAP"/>
    <property type="match status" value="1"/>
</dbReference>
<protein>
    <submittedName>
        <fullName evidence="6">Protein-arginine-phosphatase</fullName>
        <ecNumber evidence="6">3.9.1.2</ecNumber>
    </submittedName>
</protein>
<evidence type="ECO:0000313" key="7">
    <source>
        <dbReference type="Proteomes" id="UP000236173"/>
    </source>
</evidence>
<proteinExistence type="inferred from homology"/>
<reference evidence="7" key="1">
    <citation type="submission" date="2017-09" db="EMBL/GenBank/DDBJ databases">
        <title>Metaegenomics of thermophilic ammonia-oxidizing enrichment culture.</title>
        <authorList>
            <person name="Kato S."/>
            <person name="Suzuki K."/>
        </authorList>
    </citation>
    <scope>NUCLEOTIDE SEQUENCE [LARGE SCALE GENOMIC DNA]</scope>
</reference>
<feature type="active site" evidence="4">
    <location>
        <position position="16"/>
    </location>
</feature>
<dbReference type="EC" id="3.9.1.2" evidence="6"/>
<dbReference type="InterPro" id="IPR036196">
    <property type="entry name" value="Ptyr_pPase_sf"/>
</dbReference>
<dbReference type="Pfam" id="PF01451">
    <property type="entry name" value="LMWPc"/>
    <property type="match status" value="1"/>
</dbReference>
<dbReference type="AlphaFoldDB" id="A0A2H5XDV6"/>
<feature type="domain" description="Phosphotyrosine protein phosphatase I" evidence="5">
    <location>
        <begin position="4"/>
        <end position="148"/>
    </location>
</feature>
<dbReference type="SMART" id="SM00226">
    <property type="entry name" value="LMWPc"/>
    <property type="match status" value="1"/>
</dbReference>
<feature type="active site" description="Proton donor" evidence="4">
    <location>
        <position position="122"/>
    </location>
</feature>
<dbReference type="Gene3D" id="3.40.50.2300">
    <property type="match status" value="1"/>
</dbReference>